<reference evidence="3 4" key="1">
    <citation type="journal article" date="2019" name="Mol. Ecol. Resour.">
        <title>Improving Illumina assemblies with Hi-C and long reads: an example with the North African dromedary.</title>
        <authorList>
            <person name="Elbers J.P."/>
            <person name="Rogers M.F."/>
            <person name="Perelman P.L."/>
            <person name="Proskuryakova A.A."/>
            <person name="Serdyukova N.A."/>
            <person name="Johnson W.E."/>
            <person name="Horin P."/>
            <person name="Corander J."/>
            <person name="Murphy D."/>
            <person name="Burger P.A."/>
        </authorList>
    </citation>
    <scope>NUCLEOTIDE SEQUENCE [LARGE SCALE GENOMIC DNA]</scope>
    <source>
        <strain evidence="3">Drom800</strain>
        <tissue evidence="3">Blood</tissue>
    </source>
</reference>
<gene>
    <name evidence="3" type="primary">Syntaxin-4</name>
    <name evidence="3" type="ORF">Cadr_000023843</name>
</gene>
<dbReference type="STRING" id="9838.ENSCDRP00005018416"/>
<evidence type="ECO:0000256" key="2">
    <source>
        <dbReference type="SAM" id="MobiDB-lite"/>
    </source>
</evidence>
<dbReference type="SUPFAM" id="SSF47661">
    <property type="entry name" value="t-snare proteins"/>
    <property type="match status" value="1"/>
</dbReference>
<evidence type="ECO:0000256" key="1">
    <source>
        <dbReference type="SAM" id="Coils"/>
    </source>
</evidence>
<feature type="region of interest" description="Disordered" evidence="2">
    <location>
        <begin position="1"/>
        <end position="37"/>
    </location>
</feature>
<keyword evidence="1" id="KW-0175">Coiled coil</keyword>
<accession>A0A5N4CWN8</accession>
<dbReference type="Gene3D" id="1.20.58.70">
    <property type="match status" value="1"/>
</dbReference>
<dbReference type="InterPro" id="IPR010989">
    <property type="entry name" value="SNARE"/>
</dbReference>
<dbReference type="AlphaFoldDB" id="A0A5N4CWN8"/>
<evidence type="ECO:0000313" key="3">
    <source>
        <dbReference type="EMBL" id="KAB1263257.1"/>
    </source>
</evidence>
<name>A0A5N4CWN8_CAMDR</name>
<keyword evidence="4" id="KW-1185">Reference proteome</keyword>
<dbReference type="Proteomes" id="UP000299084">
    <property type="component" value="Unassembled WGS sequence"/>
</dbReference>
<organism evidence="3 4">
    <name type="scientific">Camelus dromedarius</name>
    <name type="common">Dromedary</name>
    <name type="synonym">Arabian camel</name>
    <dbReference type="NCBI Taxonomy" id="9838"/>
    <lineage>
        <taxon>Eukaryota</taxon>
        <taxon>Metazoa</taxon>
        <taxon>Chordata</taxon>
        <taxon>Craniata</taxon>
        <taxon>Vertebrata</taxon>
        <taxon>Euteleostomi</taxon>
        <taxon>Mammalia</taxon>
        <taxon>Eutheria</taxon>
        <taxon>Laurasiatheria</taxon>
        <taxon>Artiodactyla</taxon>
        <taxon>Tylopoda</taxon>
        <taxon>Camelidae</taxon>
        <taxon>Camelus</taxon>
    </lineage>
</organism>
<proteinExistence type="predicted"/>
<dbReference type="GO" id="GO:0016192">
    <property type="term" value="P:vesicle-mediated transport"/>
    <property type="evidence" value="ECO:0007669"/>
    <property type="project" value="InterPro"/>
</dbReference>
<feature type="coiled-coil region" evidence="1">
    <location>
        <begin position="54"/>
        <end position="81"/>
    </location>
</feature>
<evidence type="ECO:0000313" key="4">
    <source>
        <dbReference type="Proteomes" id="UP000299084"/>
    </source>
</evidence>
<dbReference type="EMBL" id="JWIN03000018">
    <property type="protein sequence ID" value="KAB1263257.1"/>
    <property type="molecule type" value="Genomic_DNA"/>
</dbReference>
<dbReference type="GO" id="GO:0016020">
    <property type="term" value="C:membrane"/>
    <property type="evidence" value="ECO:0007669"/>
    <property type="project" value="InterPro"/>
</dbReference>
<feature type="compositionally biased region" description="Basic and acidic residues" evidence="2">
    <location>
        <begin position="1"/>
        <end position="12"/>
    </location>
</feature>
<protein>
    <submittedName>
        <fullName evidence="3">Syntaxin-4</fullName>
    </submittedName>
</protein>
<comment type="caution">
    <text evidence="3">The sequence shown here is derived from an EMBL/GenBank/DDBJ whole genome shotgun (WGS) entry which is preliminary data.</text>
</comment>
<sequence>MRDRTRELRQGDDSSDDEDKERVARVVHPGTARMGSPDDEFSRRLLFGKLGFSCSGMKQDLQNLRDEIKQLGRDIRAQLKGKLLGPQILSSGPAQLLDNLGNEFRSTGLTISSTNTFVSSHSIEPQKEEADENYNSVNTRMRKTQHGVCPAIRGAHQQVQLNAVRIREKNVERIRRQLKISEVMDTGTTPRSRVVYEPYPDFFLFFVIKAVS</sequence>